<dbReference type="Gene3D" id="3.90.550.10">
    <property type="entry name" value="Spore Coat Polysaccharide Biosynthesis Protein SpsA, Chain A"/>
    <property type="match status" value="1"/>
</dbReference>
<keyword evidence="2" id="KW-1185">Reference proteome</keyword>
<accession>A0A4Y8SR69</accession>
<evidence type="ECO:0000313" key="2">
    <source>
        <dbReference type="Proteomes" id="UP000297540"/>
    </source>
</evidence>
<comment type="caution">
    <text evidence="1">The sequence shown here is derived from an EMBL/GenBank/DDBJ whole genome shotgun (WGS) entry which is preliminary data.</text>
</comment>
<dbReference type="Proteomes" id="UP000297540">
    <property type="component" value="Unassembled WGS sequence"/>
</dbReference>
<dbReference type="EMBL" id="SOZE01000001">
    <property type="protein sequence ID" value="TFF40874.1"/>
    <property type="molecule type" value="Genomic_DNA"/>
</dbReference>
<reference evidence="1 2" key="1">
    <citation type="journal article" date="2017" name="Int. J. Syst. Evol. Microbiol.">
        <title>Mucilaginibacterpsychrotolerans sp. nov., isolated from peatlands.</title>
        <authorList>
            <person name="Deng Y."/>
            <person name="Shen L."/>
            <person name="Xu B."/>
            <person name="Liu Y."/>
            <person name="Gu Z."/>
            <person name="Liu H."/>
            <person name="Zhou Y."/>
        </authorList>
    </citation>
    <scope>NUCLEOTIDE SEQUENCE [LARGE SCALE GENOMIC DNA]</scope>
    <source>
        <strain evidence="1 2">NH7-4</strain>
    </source>
</reference>
<dbReference type="InterPro" id="IPR029044">
    <property type="entry name" value="Nucleotide-diphossugar_trans"/>
</dbReference>
<name>A0A4Y8SR69_9SPHI</name>
<dbReference type="RefSeq" id="WP_133229560.1">
    <property type="nucleotide sequence ID" value="NZ_SOZE01000001.1"/>
</dbReference>
<sequence length="312" mass="35965">MQTPVLFLVFNRPELTQQVFDVIRQVKPTQLYIAADGPRVANPVDALLCAQVRTIVNEIDWHCEVKTLFRDENLGCKTAVSRAIDWFFDHVEEGIILEDDCLPDRTFFPYCTELLSRYRDDDSVMSVSGSNLLGKPWKYDKQSYFFAHGGIWGWATWKRAWKLYDEAMKDWPRSETKKVIRENIQTKGWYDFYLPMFEASHNGTLDTWDIQWFYTILINNGLAINPAVNLVRNIGFASGTHLNSDDNAIARLESRAIAFPLVAPTQEKADIAYLKLIYQVVTAKASMQKFSPGRVIRYLLRAITHKKPTPQS</sequence>
<dbReference type="SUPFAM" id="SSF53448">
    <property type="entry name" value="Nucleotide-diphospho-sugar transferases"/>
    <property type="match status" value="1"/>
</dbReference>
<keyword evidence="1" id="KW-0808">Transferase</keyword>
<organism evidence="1 2">
    <name type="scientific">Mucilaginibacter psychrotolerans</name>
    <dbReference type="NCBI Taxonomy" id="1524096"/>
    <lineage>
        <taxon>Bacteria</taxon>
        <taxon>Pseudomonadati</taxon>
        <taxon>Bacteroidota</taxon>
        <taxon>Sphingobacteriia</taxon>
        <taxon>Sphingobacteriales</taxon>
        <taxon>Sphingobacteriaceae</taxon>
        <taxon>Mucilaginibacter</taxon>
    </lineage>
</organism>
<proteinExistence type="predicted"/>
<dbReference type="OrthoDB" id="9785375at2"/>
<dbReference type="AlphaFoldDB" id="A0A4Y8SR69"/>
<gene>
    <name evidence="1" type="ORF">E2R66_01475</name>
</gene>
<protein>
    <submittedName>
        <fullName evidence="1">Glycosyltransferase family 2 protein</fullName>
    </submittedName>
</protein>
<evidence type="ECO:0000313" key="1">
    <source>
        <dbReference type="EMBL" id="TFF40874.1"/>
    </source>
</evidence>
<dbReference type="GO" id="GO:0016740">
    <property type="term" value="F:transferase activity"/>
    <property type="evidence" value="ECO:0007669"/>
    <property type="project" value="UniProtKB-KW"/>
</dbReference>